<keyword evidence="1" id="KW-0472">Membrane</keyword>
<dbReference type="Proteomes" id="UP000028824">
    <property type="component" value="Unassembled WGS sequence"/>
</dbReference>
<evidence type="ECO:0000256" key="1">
    <source>
        <dbReference type="SAM" id="Phobius"/>
    </source>
</evidence>
<feature type="transmembrane region" description="Helical" evidence="1">
    <location>
        <begin position="408"/>
        <end position="425"/>
    </location>
</feature>
<evidence type="ECO:0000313" key="2">
    <source>
        <dbReference type="EMBL" id="KFI28187.1"/>
    </source>
</evidence>
<keyword evidence="1" id="KW-0812">Transmembrane</keyword>
<protein>
    <recommendedName>
        <fullName evidence="4">Egg lysin</fullName>
    </recommendedName>
</protein>
<dbReference type="AlphaFoldDB" id="A0A086Y1N7"/>
<accession>A0A086Y1N7</accession>
<dbReference type="Pfam" id="PF11902">
    <property type="entry name" value="DUF3422"/>
    <property type="match status" value="1"/>
</dbReference>
<keyword evidence="1" id="KW-1133">Transmembrane helix</keyword>
<reference evidence="2 3" key="1">
    <citation type="submission" date="2014-03" db="EMBL/GenBank/DDBJ databases">
        <title>Genome of Paenirhodobacter enshiensis DW2-9.</title>
        <authorList>
            <person name="Wang D."/>
            <person name="Wang G."/>
        </authorList>
    </citation>
    <scope>NUCLEOTIDE SEQUENCE [LARGE SCALE GENOMIC DNA]</scope>
    <source>
        <strain evidence="2 3">DW2-9</strain>
    </source>
</reference>
<evidence type="ECO:0008006" key="4">
    <source>
        <dbReference type="Google" id="ProtNLM"/>
    </source>
</evidence>
<sequence length="435" mass="48100">MTPRLRRPAMIEDHPLRAALVEELHARPFPLISVPSEVVYLALKEPRDAANRDRGRDIAHLAELCAPWGVMPPAEATHFAATLGAHELTWESHTEFVTCFSRRVGLAAEPFDPVEAAIFPEDWIARAPGRRLAAVQMRIEHLPGDPHRVPALVEDWFDSETLVCGWVMDQAALIATDFRIDPNGQMRFAVFVAPGTGPARVGRLVQRLCEMETYRALSMLGLGQARGLTKRLNALDPELSALVAELGSDDAPAEETLPRLLAISGGLEGLAVSYSFRFGATQAYAALVHERLEALRETRFEARQRVTEFMQRRYEPAMRTVLSAEARLTAMVERSSRAAELLRTRVEVTRAEQNQHVLESMNRRAALQLRLQNTVEGLSVVAISYYAVSLAGYLASPLAAKLGLGKELAVGLLTPAVVAGVWLMVRRIRRRAEAA</sequence>
<dbReference type="eggNOG" id="COG4949">
    <property type="taxonomic scope" value="Bacteria"/>
</dbReference>
<keyword evidence="3" id="KW-1185">Reference proteome</keyword>
<feature type="transmembrane region" description="Helical" evidence="1">
    <location>
        <begin position="377"/>
        <end position="396"/>
    </location>
</feature>
<evidence type="ECO:0000313" key="3">
    <source>
        <dbReference type="Proteomes" id="UP000028824"/>
    </source>
</evidence>
<name>A0A086Y1N7_9RHOB</name>
<comment type="caution">
    <text evidence="2">The sequence shown here is derived from an EMBL/GenBank/DDBJ whole genome shotgun (WGS) entry which is preliminary data.</text>
</comment>
<dbReference type="InterPro" id="IPR021830">
    <property type="entry name" value="DUF3422"/>
</dbReference>
<dbReference type="EMBL" id="JFZB01000007">
    <property type="protein sequence ID" value="KFI28187.1"/>
    <property type="molecule type" value="Genomic_DNA"/>
</dbReference>
<dbReference type="STRING" id="1105367.CG50_14970"/>
<organism evidence="2 3">
    <name type="scientific">Paenirhodobacter enshiensis</name>
    <dbReference type="NCBI Taxonomy" id="1105367"/>
    <lineage>
        <taxon>Bacteria</taxon>
        <taxon>Pseudomonadati</taxon>
        <taxon>Pseudomonadota</taxon>
        <taxon>Alphaproteobacteria</taxon>
        <taxon>Rhodobacterales</taxon>
        <taxon>Rhodobacter group</taxon>
        <taxon>Paenirhodobacter</taxon>
    </lineage>
</organism>
<gene>
    <name evidence="2" type="ORF">CG50_14970</name>
</gene>
<proteinExistence type="predicted"/>